<gene>
    <name evidence="1" type="ORF">ANSO36C_53080</name>
</gene>
<accession>A0ABM7Z8G3</accession>
<sequence>MEQVLTLVCKLNPSQRQAEEIELVLKAFADACNYANEKVKSQITSKGLARK</sequence>
<protein>
    <recommendedName>
        <fullName evidence="3">Transposase</fullName>
    </recommendedName>
</protein>
<evidence type="ECO:0000313" key="2">
    <source>
        <dbReference type="Proteomes" id="UP001055453"/>
    </source>
</evidence>
<reference evidence="1" key="1">
    <citation type="submission" date="2022-04" db="EMBL/GenBank/DDBJ databases">
        <title>Complete genome sequence of a cyanobacterium, Nostoc sp. SO-36, isolated in Antarctica.</title>
        <authorList>
            <person name="Kanesaki Y."/>
            <person name="Effendi D."/>
            <person name="Sakamoto T."/>
            <person name="Ohtani S."/>
            <person name="Awai K."/>
        </authorList>
    </citation>
    <scope>NUCLEOTIDE SEQUENCE</scope>
    <source>
        <strain evidence="1">SO-36</strain>
    </source>
</reference>
<dbReference type="RefSeq" id="WP_251957019.1">
    <property type="nucleotide sequence ID" value="NZ_AP025732.1"/>
</dbReference>
<organism evidence="1 2">
    <name type="scientific">Nostoc cf. commune SO-36</name>
    <dbReference type="NCBI Taxonomy" id="449208"/>
    <lineage>
        <taxon>Bacteria</taxon>
        <taxon>Bacillati</taxon>
        <taxon>Cyanobacteriota</taxon>
        <taxon>Cyanophyceae</taxon>
        <taxon>Nostocales</taxon>
        <taxon>Nostocaceae</taxon>
        <taxon>Nostoc</taxon>
    </lineage>
</organism>
<name>A0ABM7Z8G3_NOSCO</name>
<dbReference type="Proteomes" id="UP001055453">
    <property type="component" value="Chromosome"/>
</dbReference>
<dbReference type="EMBL" id="AP025732">
    <property type="protein sequence ID" value="BDI19506.1"/>
    <property type="molecule type" value="Genomic_DNA"/>
</dbReference>
<keyword evidence="2" id="KW-1185">Reference proteome</keyword>
<proteinExistence type="predicted"/>
<evidence type="ECO:0008006" key="3">
    <source>
        <dbReference type="Google" id="ProtNLM"/>
    </source>
</evidence>
<evidence type="ECO:0000313" key="1">
    <source>
        <dbReference type="EMBL" id="BDI19506.1"/>
    </source>
</evidence>